<accession>A0AAW1JW96</accession>
<dbReference type="InterPro" id="IPR011009">
    <property type="entry name" value="Kinase-like_dom_sf"/>
</dbReference>
<dbReference type="Proteomes" id="UP001458880">
    <property type="component" value="Unassembled WGS sequence"/>
</dbReference>
<dbReference type="Gene3D" id="3.30.200.20">
    <property type="entry name" value="Phosphorylase Kinase, domain 1"/>
    <property type="match status" value="1"/>
</dbReference>
<dbReference type="GO" id="GO:0005886">
    <property type="term" value="C:plasma membrane"/>
    <property type="evidence" value="ECO:0007669"/>
    <property type="project" value="TreeGrafter"/>
</dbReference>
<dbReference type="GO" id="GO:0043235">
    <property type="term" value="C:receptor complex"/>
    <property type="evidence" value="ECO:0007669"/>
    <property type="project" value="TreeGrafter"/>
</dbReference>
<dbReference type="AlphaFoldDB" id="A0AAW1JW96"/>
<protein>
    <submittedName>
        <fullName evidence="10">Protein tyrosine and serine/threonine kinase</fullName>
    </submittedName>
</protein>
<dbReference type="FunFam" id="1.10.510.10:FF:000554">
    <property type="entry name" value="Predicted protein"/>
    <property type="match status" value="1"/>
</dbReference>
<sequence>MCEFTWIQCSQFFELAATLSYPNGLISLAFFFSSRRPGKQEECLLYIPQEILDGKTDNYEFPRNRIELVKVIGKGAFGEVLLAKALICGSKRHVAVKRLREHPPSEEREDFLSEIDILKKIGYHQNIVKLIGCCTLQEPNMMIMEYVPCGDLKQYLLDLRNQWQNLKKSVSDYSVFTSRSSAYIVPDTPDSPITLGSKMSATTECMNMSSIDSPRSDINTFDFEIEKVLDHKELQSFALQIAKGMEHLERIPITHRDLAARNILISSEKVLKISDFGLSRKGPYINNKTKKLPLRWMAIESIEDHFYDNKSDVWSFAVVLWEIATLGAFPYQKIPDSMMLYYLQNGKRLSRPEICTDELYNLMLRCWSRDKNIRPSFSELVDLLDVKARRVYVDFSQLNPTYVFPPISNSDRSAEVKFSTTIETAPKYLEFT</sequence>
<name>A0AAW1JW96_POPJA</name>
<evidence type="ECO:0000256" key="1">
    <source>
        <dbReference type="ARBA" id="ARBA00004167"/>
    </source>
</evidence>
<proteinExistence type="predicted"/>
<dbReference type="PROSITE" id="PS00109">
    <property type="entry name" value="PROTEIN_KINASE_TYR"/>
    <property type="match status" value="1"/>
</dbReference>
<dbReference type="Pfam" id="PF07714">
    <property type="entry name" value="PK_Tyr_Ser-Thr"/>
    <property type="match status" value="1"/>
</dbReference>
<keyword evidence="4 10" id="KW-0418">Kinase</keyword>
<feature type="binding site" evidence="8">
    <location>
        <position position="97"/>
    </location>
    <ligand>
        <name>ATP</name>
        <dbReference type="ChEBI" id="CHEBI:30616"/>
    </ligand>
</feature>
<dbReference type="PROSITE" id="PS50011">
    <property type="entry name" value="PROTEIN_KINASE_DOM"/>
    <property type="match status" value="1"/>
</dbReference>
<comment type="catalytic activity">
    <reaction evidence="7">
        <text>L-tyrosyl-[protein] + ATP = O-phospho-L-tyrosyl-[protein] + ADP + H(+)</text>
        <dbReference type="Rhea" id="RHEA:10596"/>
        <dbReference type="Rhea" id="RHEA-COMP:10136"/>
        <dbReference type="Rhea" id="RHEA-COMP:20101"/>
        <dbReference type="ChEBI" id="CHEBI:15378"/>
        <dbReference type="ChEBI" id="CHEBI:30616"/>
        <dbReference type="ChEBI" id="CHEBI:46858"/>
        <dbReference type="ChEBI" id="CHEBI:61978"/>
        <dbReference type="ChEBI" id="CHEBI:456216"/>
        <dbReference type="EC" id="2.7.10.1"/>
    </reaction>
</comment>
<dbReference type="InterPro" id="IPR017441">
    <property type="entry name" value="Protein_kinase_ATP_BS"/>
</dbReference>
<gene>
    <name evidence="10" type="ORF">QE152_g26940</name>
</gene>
<dbReference type="InterPro" id="IPR020635">
    <property type="entry name" value="Tyr_kinase_cat_dom"/>
</dbReference>
<evidence type="ECO:0000256" key="7">
    <source>
        <dbReference type="ARBA" id="ARBA00051243"/>
    </source>
</evidence>
<dbReference type="PROSITE" id="PS00107">
    <property type="entry name" value="PROTEIN_KINASE_ATP"/>
    <property type="match status" value="1"/>
</dbReference>
<evidence type="ECO:0000256" key="2">
    <source>
        <dbReference type="ARBA" id="ARBA00022679"/>
    </source>
</evidence>
<evidence type="ECO:0000313" key="10">
    <source>
        <dbReference type="EMBL" id="KAK9708863.1"/>
    </source>
</evidence>
<evidence type="ECO:0000256" key="8">
    <source>
        <dbReference type="PROSITE-ProRule" id="PRU10141"/>
    </source>
</evidence>
<dbReference type="CDD" id="cd00192">
    <property type="entry name" value="PTKc"/>
    <property type="match status" value="1"/>
</dbReference>
<evidence type="ECO:0000256" key="3">
    <source>
        <dbReference type="ARBA" id="ARBA00022741"/>
    </source>
</evidence>
<reference evidence="10 11" key="1">
    <citation type="journal article" date="2024" name="BMC Genomics">
        <title>De novo assembly and annotation of Popillia japonica's genome with initial clues to its potential as an invasive pest.</title>
        <authorList>
            <person name="Cucini C."/>
            <person name="Boschi S."/>
            <person name="Funari R."/>
            <person name="Cardaioli E."/>
            <person name="Iannotti N."/>
            <person name="Marturano G."/>
            <person name="Paoli F."/>
            <person name="Bruttini M."/>
            <person name="Carapelli A."/>
            <person name="Frati F."/>
            <person name="Nardi F."/>
        </authorList>
    </citation>
    <scope>NUCLEOTIDE SEQUENCE [LARGE SCALE GENOMIC DNA]</scope>
    <source>
        <strain evidence="10">DMR45628</strain>
    </source>
</reference>
<dbReference type="Gene3D" id="1.10.510.10">
    <property type="entry name" value="Transferase(Phosphotransferase) domain 1"/>
    <property type="match status" value="1"/>
</dbReference>
<evidence type="ECO:0000256" key="4">
    <source>
        <dbReference type="ARBA" id="ARBA00022777"/>
    </source>
</evidence>
<keyword evidence="3 8" id="KW-0547">Nucleotide-binding</keyword>
<dbReference type="GO" id="GO:0007169">
    <property type="term" value="P:cell surface receptor protein tyrosine kinase signaling pathway"/>
    <property type="evidence" value="ECO:0007669"/>
    <property type="project" value="TreeGrafter"/>
</dbReference>
<dbReference type="EMBL" id="JASPKY010000320">
    <property type="protein sequence ID" value="KAK9708863.1"/>
    <property type="molecule type" value="Genomic_DNA"/>
</dbReference>
<dbReference type="PANTHER" id="PTHR24416">
    <property type="entry name" value="TYROSINE-PROTEIN KINASE RECEPTOR"/>
    <property type="match status" value="1"/>
</dbReference>
<organism evidence="10 11">
    <name type="scientific">Popillia japonica</name>
    <name type="common">Japanese beetle</name>
    <dbReference type="NCBI Taxonomy" id="7064"/>
    <lineage>
        <taxon>Eukaryota</taxon>
        <taxon>Metazoa</taxon>
        <taxon>Ecdysozoa</taxon>
        <taxon>Arthropoda</taxon>
        <taxon>Hexapoda</taxon>
        <taxon>Insecta</taxon>
        <taxon>Pterygota</taxon>
        <taxon>Neoptera</taxon>
        <taxon>Endopterygota</taxon>
        <taxon>Coleoptera</taxon>
        <taxon>Polyphaga</taxon>
        <taxon>Scarabaeiformia</taxon>
        <taxon>Scarabaeidae</taxon>
        <taxon>Rutelinae</taxon>
        <taxon>Popillia</taxon>
    </lineage>
</organism>
<evidence type="ECO:0000256" key="6">
    <source>
        <dbReference type="ARBA" id="ARBA00023137"/>
    </source>
</evidence>
<feature type="domain" description="Protein kinase" evidence="9">
    <location>
        <begin position="66"/>
        <end position="393"/>
    </location>
</feature>
<comment type="subcellular location">
    <subcellularLocation>
        <location evidence="1">Membrane</location>
        <topology evidence="1">Single-pass membrane protein</topology>
    </subcellularLocation>
</comment>
<dbReference type="PANTHER" id="PTHR24416:SF594">
    <property type="entry name" value="PROTEIN KINASE DOMAIN-CONTAINING PROTEIN"/>
    <property type="match status" value="1"/>
</dbReference>
<dbReference type="SMART" id="SM00219">
    <property type="entry name" value="TyrKc"/>
    <property type="match status" value="1"/>
</dbReference>
<evidence type="ECO:0000313" key="11">
    <source>
        <dbReference type="Proteomes" id="UP001458880"/>
    </source>
</evidence>
<evidence type="ECO:0000259" key="9">
    <source>
        <dbReference type="PROSITE" id="PS50011"/>
    </source>
</evidence>
<keyword evidence="6" id="KW-0829">Tyrosine-protein kinase</keyword>
<dbReference type="InterPro" id="IPR000719">
    <property type="entry name" value="Prot_kinase_dom"/>
</dbReference>
<dbReference type="InterPro" id="IPR001245">
    <property type="entry name" value="Ser-Thr/Tyr_kinase_cat_dom"/>
</dbReference>
<keyword evidence="11" id="KW-1185">Reference proteome</keyword>
<dbReference type="InterPro" id="IPR008266">
    <property type="entry name" value="Tyr_kinase_AS"/>
</dbReference>
<keyword evidence="5 8" id="KW-0067">ATP-binding</keyword>
<keyword evidence="2" id="KW-0808">Transferase</keyword>
<dbReference type="InterPro" id="IPR050122">
    <property type="entry name" value="RTK"/>
</dbReference>
<comment type="caution">
    <text evidence="10">The sequence shown here is derived from an EMBL/GenBank/DDBJ whole genome shotgun (WGS) entry which is preliminary data.</text>
</comment>
<dbReference type="GO" id="GO:0004714">
    <property type="term" value="F:transmembrane receptor protein tyrosine kinase activity"/>
    <property type="evidence" value="ECO:0007669"/>
    <property type="project" value="UniProtKB-EC"/>
</dbReference>
<dbReference type="SUPFAM" id="SSF56112">
    <property type="entry name" value="Protein kinase-like (PK-like)"/>
    <property type="match status" value="1"/>
</dbReference>
<evidence type="ECO:0000256" key="5">
    <source>
        <dbReference type="ARBA" id="ARBA00022840"/>
    </source>
</evidence>
<dbReference type="GO" id="GO:0005524">
    <property type="term" value="F:ATP binding"/>
    <property type="evidence" value="ECO:0007669"/>
    <property type="project" value="UniProtKB-UniRule"/>
</dbReference>